<feature type="coiled-coil region" evidence="1">
    <location>
        <begin position="142"/>
        <end position="199"/>
    </location>
</feature>
<keyword evidence="4" id="KW-1185">Reference proteome</keyword>
<comment type="caution">
    <text evidence="3">The sequence shown here is derived from an EMBL/GenBank/DDBJ whole genome shotgun (WGS) entry which is preliminary data.</text>
</comment>
<accession>A0A4R3I627</accession>
<dbReference type="InterPro" id="IPR019734">
    <property type="entry name" value="TPR_rpt"/>
</dbReference>
<keyword evidence="1" id="KW-0175">Coiled coil</keyword>
<dbReference type="OrthoDB" id="6005230at2"/>
<evidence type="ECO:0000313" key="4">
    <source>
        <dbReference type="Proteomes" id="UP000295382"/>
    </source>
</evidence>
<reference evidence="3 4" key="1">
    <citation type="submission" date="2019-03" db="EMBL/GenBank/DDBJ databases">
        <title>Genomic Encyclopedia of Type Strains, Phase IV (KMG-IV): sequencing the most valuable type-strain genomes for metagenomic binning, comparative biology and taxonomic classification.</title>
        <authorList>
            <person name="Goeker M."/>
        </authorList>
    </citation>
    <scope>NUCLEOTIDE SEQUENCE [LARGE SCALE GENOMIC DNA]</scope>
    <source>
        <strain evidence="3 4">DSM 7445</strain>
    </source>
</reference>
<dbReference type="InterPro" id="IPR011990">
    <property type="entry name" value="TPR-like_helical_dom_sf"/>
</dbReference>
<sequence>MKKNKSMSALAGAQHAKHLAIAALSVVLLAGCASTATVGSDGQSSIEPLITQAESEMSKGRRDQAIALLNQAAKESPTNVTPWLKIANIWFDEGNYPSSILAANEALARDNNNQEAKSLLVVSGLRVAAKAVQGLVPHNPVNPNARQEAENLTKSLRQALGEKVLVPADPEKSVSQAPRQRKKVAVRAAEKAVKAAEETVAKESHSVAAPQAGNVQKISVTVEPKVGISADPFKSLK</sequence>
<evidence type="ECO:0000256" key="2">
    <source>
        <dbReference type="SAM" id="SignalP"/>
    </source>
</evidence>
<dbReference type="Pfam" id="PF14559">
    <property type="entry name" value="TPR_19"/>
    <property type="match status" value="1"/>
</dbReference>
<feature type="chain" id="PRO_5020671722" evidence="2">
    <location>
        <begin position="36"/>
        <end position="237"/>
    </location>
</feature>
<organism evidence="3 4">
    <name type="scientific">Paucimonas lemoignei</name>
    <name type="common">Pseudomonas lemoignei</name>
    <dbReference type="NCBI Taxonomy" id="29443"/>
    <lineage>
        <taxon>Bacteria</taxon>
        <taxon>Pseudomonadati</taxon>
        <taxon>Pseudomonadota</taxon>
        <taxon>Betaproteobacteria</taxon>
        <taxon>Burkholderiales</taxon>
        <taxon>Burkholderiaceae</taxon>
        <taxon>Paucimonas</taxon>
    </lineage>
</organism>
<name>A0A4R3I627_PAULE</name>
<dbReference type="SUPFAM" id="SSF48452">
    <property type="entry name" value="TPR-like"/>
    <property type="match status" value="1"/>
</dbReference>
<dbReference type="Proteomes" id="UP000295382">
    <property type="component" value="Unassembled WGS sequence"/>
</dbReference>
<dbReference type="RefSeq" id="WP_132256826.1">
    <property type="nucleotide sequence ID" value="NZ_SLZQ01000001.1"/>
</dbReference>
<dbReference type="EMBL" id="SLZQ01000001">
    <property type="protein sequence ID" value="TCS39479.1"/>
    <property type="molecule type" value="Genomic_DNA"/>
</dbReference>
<feature type="signal peptide" evidence="2">
    <location>
        <begin position="1"/>
        <end position="35"/>
    </location>
</feature>
<dbReference type="PROSITE" id="PS51257">
    <property type="entry name" value="PROKAR_LIPOPROTEIN"/>
    <property type="match status" value="1"/>
</dbReference>
<protein>
    <submittedName>
        <fullName evidence="3">Uncharacterized protein</fullName>
    </submittedName>
</protein>
<gene>
    <name evidence="3" type="ORF">EDC30_101435</name>
</gene>
<evidence type="ECO:0000313" key="3">
    <source>
        <dbReference type="EMBL" id="TCS39479.1"/>
    </source>
</evidence>
<proteinExistence type="predicted"/>
<evidence type="ECO:0000256" key="1">
    <source>
        <dbReference type="SAM" id="Coils"/>
    </source>
</evidence>
<dbReference type="SMART" id="SM00028">
    <property type="entry name" value="TPR"/>
    <property type="match status" value="2"/>
</dbReference>
<dbReference type="AlphaFoldDB" id="A0A4R3I627"/>
<dbReference type="Gene3D" id="1.25.40.10">
    <property type="entry name" value="Tetratricopeptide repeat domain"/>
    <property type="match status" value="1"/>
</dbReference>
<keyword evidence="2" id="KW-0732">Signal</keyword>